<keyword evidence="5 6" id="KW-0804">Transcription</keyword>
<evidence type="ECO:0000256" key="6">
    <source>
        <dbReference type="RuleBase" id="RU000716"/>
    </source>
</evidence>
<dbReference type="PROSITE" id="PS01063">
    <property type="entry name" value="SIGMA70_ECF"/>
    <property type="match status" value="1"/>
</dbReference>
<dbReference type="InterPro" id="IPR000838">
    <property type="entry name" value="RNA_pol_sigma70_ECF_CS"/>
</dbReference>
<dbReference type="Gene3D" id="1.10.10.10">
    <property type="entry name" value="Winged helix-like DNA-binding domain superfamily/Winged helix DNA-binding domain"/>
    <property type="match status" value="1"/>
</dbReference>
<evidence type="ECO:0000256" key="2">
    <source>
        <dbReference type="ARBA" id="ARBA00023015"/>
    </source>
</evidence>
<keyword evidence="10" id="KW-1185">Reference proteome</keyword>
<dbReference type="InterPro" id="IPR013325">
    <property type="entry name" value="RNA_pol_sigma_r2"/>
</dbReference>
<accession>A0A2N3LXN4</accession>
<sequence length="241" mass="26500">MRLRSERVVLSDVGAAIISDLEPCVPLLRRNTAFPSFVARGIASRPVAAPERATPGTMQADTDESLLKRISAGDQRALRLLMDRHMARAIRLAERVLRDSAAADDVAQEAFVRVWKHASRFDEDRAQFTTWLYRIVMNLALDRARRPGHAPLDDALDVADSAPDGEETLVRRERVRLLGSGLAALPERQRAALTLFHLEGLTGREGAAAMNVSEKSFESLLGRGRAALKAWVSASTKGRTP</sequence>
<proteinExistence type="inferred from homology"/>
<dbReference type="InterPro" id="IPR013249">
    <property type="entry name" value="RNA_pol_sigma70_r4_t2"/>
</dbReference>
<dbReference type="InterPro" id="IPR007627">
    <property type="entry name" value="RNA_pol_sigma70_r2"/>
</dbReference>
<dbReference type="SUPFAM" id="SSF88659">
    <property type="entry name" value="Sigma3 and sigma4 domains of RNA polymerase sigma factors"/>
    <property type="match status" value="1"/>
</dbReference>
<keyword evidence="3 6" id="KW-0731">Sigma factor</keyword>
<evidence type="ECO:0000256" key="4">
    <source>
        <dbReference type="ARBA" id="ARBA00023125"/>
    </source>
</evidence>
<dbReference type="Proteomes" id="UP000233491">
    <property type="component" value="Unassembled WGS sequence"/>
</dbReference>
<dbReference type="GO" id="GO:0003677">
    <property type="term" value="F:DNA binding"/>
    <property type="evidence" value="ECO:0007669"/>
    <property type="project" value="UniProtKB-KW"/>
</dbReference>
<comment type="caution">
    <text evidence="9">The sequence shown here is derived from an EMBL/GenBank/DDBJ whole genome shotgun (WGS) entry which is preliminary data.</text>
</comment>
<name>A0A2N3LXN4_9HYPH</name>
<dbReference type="RefSeq" id="WP_101289242.1">
    <property type="nucleotide sequence ID" value="NZ_FOUQ01000008.1"/>
</dbReference>
<evidence type="ECO:0000259" key="7">
    <source>
        <dbReference type="Pfam" id="PF04542"/>
    </source>
</evidence>
<dbReference type="InterPro" id="IPR013324">
    <property type="entry name" value="RNA_pol_sigma_r3/r4-like"/>
</dbReference>
<dbReference type="OrthoDB" id="9780326at2"/>
<evidence type="ECO:0000259" key="8">
    <source>
        <dbReference type="Pfam" id="PF08281"/>
    </source>
</evidence>
<dbReference type="CDD" id="cd06171">
    <property type="entry name" value="Sigma70_r4"/>
    <property type="match status" value="1"/>
</dbReference>
<feature type="domain" description="RNA polymerase sigma factor 70 region 4 type 2" evidence="8">
    <location>
        <begin position="182"/>
        <end position="228"/>
    </location>
</feature>
<dbReference type="SUPFAM" id="SSF88946">
    <property type="entry name" value="Sigma2 domain of RNA polymerase sigma factors"/>
    <property type="match status" value="1"/>
</dbReference>
<evidence type="ECO:0000313" key="9">
    <source>
        <dbReference type="EMBL" id="PKR89234.1"/>
    </source>
</evidence>
<evidence type="ECO:0000256" key="3">
    <source>
        <dbReference type="ARBA" id="ARBA00023082"/>
    </source>
</evidence>
<evidence type="ECO:0000256" key="1">
    <source>
        <dbReference type="ARBA" id="ARBA00010641"/>
    </source>
</evidence>
<dbReference type="InterPro" id="IPR014284">
    <property type="entry name" value="RNA_pol_sigma-70_dom"/>
</dbReference>
<gene>
    <name evidence="9" type="ORF">CXZ10_11070</name>
</gene>
<dbReference type="AlphaFoldDB" id="A0A2N3LXN4"/>
<dbReference type="InterPro" id="IPR036388">
    <property type="entry name" value="WH-like_DNA-bd_sf"/>
</dbReference>
<dbReference type="GO" id="GO:0006352">
    <property type="term" value="P:DNA-templated transcription initiation"/>
    <property type="evidence" value="ECO:0007669"/>
    <property type="project" value="InterPro"/>
</dbReference>
<feature type="domain" description="RNA polymerase sigma-70 region 2" evidence="7">
    <location>
        <begin position="81"/>
        <end position="146"/>
    </location>
</feature>
<protein>
    <recommendedName>
        <fullName evidence="6">RNA polymerase sigma factor</fullName>
    </recommendedName>
</protein>
<dbReference type="Pfam" id="PF08281">
    <property type="entry name" value="Sigma70_r4_2"/>
    <property type="match status" value="1"/>
</dbReference>
<evidence type="ECO:0000256" key="5">
    <source>
        <dbReference type="ARBA" id="ARBA00023163"/>
    </source>
</evidence>
<organism evidence="9 10">
    <name type="scientific">Pleomorphomonas diazotrophica</name>
    <dbReference type="NCBI Taxonomy" id="1166257"/>
    <lineage>
        <taxon>Bacteria</taxon>
        <taxon>Pseudomonadati</taxon>
        <taxon>Pseudomonadota</taxon>
        <taxon>Alphaproteobacteria</taxon>
        <taxon>Hyphomicrobiales</taxon>
        <taxon>Pleomorphomonadaceae</taxon>
        <taxon>Pleomorphomonas</taxon>
    </lineage>
</organism>
<dbReference type="NCBIfam" id="NF004113">
    <property type="entry name" value="PRK05602.1"/>
    <property type="match status" value="1"/>
</dbReference>
<dbReference type="Pfam" id="PF04542">
    <property type="entry name" value="Sigma70_r2"/>
    <property type="match status" value="1"/>
</dbReference>
<evidence type="ECO:0000313" key="10">
    <source>
        <dbReference type="Proteomes" id="UP000233491"/>
    </source>
</evidence>
<keyword evidence="2 6" id="KW-0805">Transcription regulation</keyword>
<dbReference type="PANTHER" id="PTHR43133">
    <property type="entry name" value="RNA POLYMERASE ECF-TYPE SIGMA FACTO"/>
    <property type="match status" value="1"/>
</dbReference>
<dbReference type="GO" id="GO:0016987">
    <property type="term" value="F:sigma factor activity"/>
    <property type="evidence" value="ECO:0007669"/>
    <property type="project" value="UniProtKB-KW"/>
</dbReference>
<reference evidence="9 10" key="1">
    <citation type="submission" date="2017-12" db="EMBL/GenBank/DDBJ databases">
        <title>Anaerobic carbon monoxide metabolism by Pleomorphomonas carboxyditropha sp. nov., a new mesophilic hydrogenogenic carboxidotroph.</title>
        <authorList>
            <person name="Esquivel-Elizondo S."/>
            <person name="Krajmalnik-Brown R."/>
        </authorList>
    </citation>
    <scope>NUCLEOTIDE SEQUENCE [LARGE SCALE GENOMIC DNA]</scope>
    <source>
        <strain evidence="9 10">R5-392</strain>
    </source>
</reference>
<comment type="similarity">
    <text evidence="1 6">Belongs to the sigma-70 factor family. ECF subfamily.</text>
</comment>
<dbReference type="PANTHER" id="PTHR43133:SF8">
    <property type="entry name" value="RNA POLYMERASE SIGMA FACTOR HI_1459-RELATED"/>
    <property type="match status" value="1"/>
</dbReference>
<dbReference type="EMBL" id="PJNW01000007">
    <property type="protein sequence ID" value="PKR89234.1"/>
    <property type="molecule type" value="Genomic_DNA"/>
</dbReference>
<dbReference type="Gene3D" id="1.10.1740.10">
    <property type="match status" value="1"/>
</dbReference>
<dbReference type="NCBIfam" id="TIGR02937">
    <property type="entry name" value="sigma70-ECF"/>
    <property type="match status" value="1"/>
</dbReference>
<keyword evidence="4 6" id="KW-0238">DNA-binding</keyword>
<dbReference type="InterPro" id="IPR039425">
    <property type="entry name" value="RNA_pol_sigma-70-like"/>
</dbReference>